<dbReference type="InterPro" id="IPR036291">
    <property type="entry name" value="NAD(P)-bd_dom_sf"/>
</dbReference>
<protein>
    <submittedName>
        <fullName evidence="2">GroES-like protein</fullName>
    </submittedName>
</protein>
<proteinExistence type="predicted"/>
<accession>A0A0H2S7F1</accession>
<dbReference type="SUPFAM" id="SSF50129">
    <property type="entry name" value="GroES-like"/>
    <property type="match status" value="1"/>
</dbReference>
<dbReference type="PANTHER" id="PTHR45348:SF3">
    <property type="entry name" value="ENOYL REDUCTASE (ER) DOMAIN-CONTAINING PROTEIN"/>
    <property type="match status" value="1"/>
</dbReference>
<sequence length="364" mass="38694">MTSSGEHRAIATTAKGVLEEIDVATAEPGQGEVRIKMHYAALIPFDTYQLDRGYMVLSYPLAVGFSGSGVVNAIGTGVTSLNVGDKVTAMTFPSSNNKSVQEYAIVNYNAAAKIPDDLPLDEAASLSDNFVTAFWTLFGPNLKLPHPSTFPASAPPADADAPILIYGAGASAGQYTVQLLKLAGYKNIFAVASAHNHAHLKSLGASHAFDYRSASFVDDILAAAGGKIKTVVDIIAARPSLDAIHKIAAPGAKVAILLPVKEGETVTNAVESEMFGGDIPEAVRARFEGVELIPVATFKYQADEYVRENLMPKILPELLAKGLVKPNRIRLLKEGTLKERVEVGLDLLRNNKISGEKVVVDILA</sequence>
<dbReference type="OrthoDB" id="9992527at2759"/>
<dbReference type="InterPro" id="IPR013154">
    <property type="entry name" value="ADH-like_N"/>
</dbReference>
<reference evidence="2 3" key="1">
    <citation type="submission" date="2015-04" db="EMBL/GenBank/DDBJ databases">
        <title>Complete genome sequence of Schizopora paradoxa KUC8140, a cosmopolitan wood degrader in East Asia.</title>
        <authorList>
            <consortium name="DOE Joint Genome Institute"/>
            <person name="Min B."/>
            <person name="Park H."/>
            <person name="Jang Y."/>
            <person name="Kim J.-J."/>
            <person name="Kim K.H."/>
            <person name="Pangilinan J."/>
            <person name="Lipzen A."/>
            <person name="Riley R."/>
            <person name="Grigoriev I.V."/>
            <person name="Spatafora J.W."/>
            <person name="Choi I.-G."/>
        </authorList>
    </citation>
    <scope>NUCLEOTIDE SEQUENCE [LARGE SCALE GENOMIC DNA]</scope>
    <source>
        <strain evidence="2 3">KUC8140</strain>
    </source>
</reference>
<evidence type="ECO:0000313" key="3">
    <source>
        <dbReference type="Proteomes" id="UP000053477"/>
    </source>
</evidence>
<name>A0A0H2S7F1_9AGAM</name>
<dbReference type="InterPro" id="IPR013149">
    <property type="entry name" value="ADH-like_C"/>
</dbReference>
<dbReference type="STRING" id="27342.A0A0H2S7F1"/>
<dbReference type="InterPro" id="IPR020843">
    <property type="entry name" value="ER"/>
</dbReference>
<gene>
    <name evidence="2" type="ORF">SCHPADRAFT_817070</name>
</gene>
<dbReference type="Pfam" id="PF08240">
    <property type="entry name" value="ADH_N"/>
    <property type="match status" value="1"/>
</dbReference>
<dbReference type="Proteomes" id="UP000053477">
    <property type="component" value="Unassembled WGS sequence"/>
</dbReference>
<dbReference type="InterPro" id="IPR047122">
    <property type="entry name" value="Trans-enoyl_RdTase-like"/>
</dbReference>
<keyword evidence="3" id="KW-1185">Reference proteome</keyword>
<organism evidence="2 3">
    <name type="scientific">Schizopora paradoxa</name>
    <dbReference type="NCBI Taxonomy" id="27342"/>
    <lineage>
        <taxon>Eukaryota</taxon>
        <taxon>Fungi</taxon>
        <taxon>Dikarya</taxon>
        <taxon>Basidiomycota</taxon>
        <taxon>Agaricomycotina</taxon>
        <taxon>Agaricomycetes</taxon>
        <taxon>Hymenochaetales</taxon>
        <taxon>Schizoporaceae</taxon>
        <taxon>Schizopora</taxon>
    </lineage>
</organism>
<dbReference type="Gene3D" id="3.40.50.720">
    <property type="entry name" value="NAD(P)-binding Rossmann-like Domain"/>
    <property type="match status" value="1"/>
</dbReference>
<dbReference type="InterPro" id="IPR011032">
    <property type="entry name" value="GroES-like_sf"/>
</dbReference>
<dbReference type="CDD" id="cd08249">
    <property type="entry name" value="enoyl_reductase_like"/>
    <property type="match status" value="1"/>
</dbReference>
<evidence type="ECO:0000259" key="1">
    <source>
        <dbReference type="SMART" id="SM00829"/>
    </source>
</evidence>
<dbReference type="GO" id="GO:0016651">
    <property type="term" value="F:oxidoreductase activity, acting on NAD(P)H"/>
    <property type="evidence" value="ECO:0007669"/>
    <property type="project" value="InterPro"/>
</dbReference>
<dbReference type="SUPFAM" id="SSF51735">
    <property type="entry name" value="NAD(P)-binding Rossmann-fold domains"/>
    <property type="match status" value="1"/>
</dbReference>
<dbReference type="SMART" id="SM00829">
    <property type="entry name" value="PKS_ER"/>
    <property type="match status" value="1"/>
</dbReference>
<dbReference type="AlphaFoldDB" id="A0A0H2S7F1"/>
<feature type="domain" description="Enoyl reductase (ER)" evidence="1">
    <location>
        <begin position="16"/>
        <end position="360"/>
    </location>
</feature>
<dbReference type="InParanoid" id="A0A0H2S7F1"/>
<dbReference type="PANTHER" id="PTHR45348">
    <property type="entry name" value="HYPOTHETICAL OXIDOREDUCTASE (EUROFUNG)"/>
    <property type="match status" value="1"/>
</dbReference>
<dbReference type="Gene3D" id="3.90.180.10">
    <property type="entry name" value="Medium-chain alcohol dehydrogenases, catalytic domain"/>
    <property type="match status" value="1"/>
</dbReference>
<dbReference type="EMBL" id="KQ085883">
    <property type="protein sequence ID" value="KLO20162.1"/>
    <property type="molecule type" value="Genomic_DNA"/>
</dbReference>
<dbReference type="Pfam" id="PF00107">
    <property type="entry name" value="ADH_zinc_N"/>
    <property type="match status" value="1"/>
</dbReference>
<evidence type="ECO:0000313" key="2">
    <source>
        <dbReference type="EMBL" id="KLO20162.1"/>
    </source>
</evidence>